<dbReference type="Proteomes" id="UP000050794">
    <property type="component" value="Unassembled WGS sequence"/>
</dbReference>
<feature type="compositionally biased region" description="Polar residues" evidence="1">
    <location>
        <begin position="375"/>
        <end position="389"/>
    </location>
</feature>
<evidence type="ECO:0000313" key="3">
    <source>
        <dbReference type="Proteomes" id="UP000050794"/>
    </source>
</evidence>
<feature type="region of interest" description="Disordered" evidence="1">
    <location>
        <begin position="27"/>
        <end position="46"/>
    </location>
</feature>
<feature type="region of interest" description="Disordered" evidence="1">
    <location>
        <begin position="490"/>
        <end position="516"/>
    </location>
</feature>
<sequence>MNDGKASTSTSRAQLRPAHILHRAYGITSKRSHKSSIASGGSRSSTSSGQFFVLNAAKPLSHSANSNVHTANESNRSGKVIKARSTAGISARKVYTTSQLPLHRLTDAQLRLLLRKHSKRGNTQVSMSRSEMIERLRTITDSASTRTKLRSKKPKVQQISPLTPNVGHLKRTTVTSSKASATVSPPRFTKQPTKRGRFHPFRHTTKLPRTTTTTTEEPITDETIYTNAVARGVSIAKKLTRGSEMDSWENARNSTTSSASDASAARLKLLATTLAQVRAKYDALRGEYLKLYREFKLSNATHIQKKIVSEGLPNANVAVVNINKTQLLSNLRALTRHLSSSSALRTGSFKNTRIYSEHAVKGATYESSVEGRQEGSITTGNILNENESQGKAEPSADGDETQLTQVESATISAEIPRQVLFEVNRGDNKKSSAIKSIETSYQEYLGVSEVTQKKAEGKTLKVHPPELLTIDESTQKENSELITDIEASVKDAQTESDNRNASPFEEPSSTRADVSSNVHISIKPLSPAQGASQSSINGDISLSELVMQLKKEQQKLRAPHAIAIPKSLIDDNEAESVSTTKSVDVATTRVPRKEILEAIYNHLSNLEANGLNTETSYRTAEACELVQCDFEAGSLCSYESTKDELSPSSRLYKKRMRRTPHLIRRSWHNWQGRYRNRLTGIAHSKVFSKSNQRFAAAYVRPHQWAALTTSLISGQAETIRFRAWEATTGLQLRGCCDSIKNCPFHTELGVNKESRNWKDYSLTCPKGTSKLIFLCENKGVNQGACGIDNVFLVSKSCSPFIDAQRQNEGRI</sequence>
<reference evidence="4" key="1">
    <citation type="submission" date="2016-06" db="UniProtKB">
        <authorList>
            <consortium name="WormBaseParasite"/>
        </authorList>
    </citation>
    <scope>IDENTIFICATION</scope>
</reference>
<feature type="compositionally biased region" description="Polar residues" evidence="1">
    <location>
        <begin position="507"/>
        <end position="516"/>
    </location>
</feature>
<dbReference type="WBParaSite" id="TCNE_0001357401-mRNA-1">
    <property type="protein sequence ID" value="TCNE_0001357401-mRNA-1"/>
    <property type="gene ID" value="TCNE_0001357401"/>
</dbReference>
<evidence type="ECO:0000256" key="1">
    <source>
        <dbReference type="SAM" id="MobiDB-lite"/>
    </source>
</evidence>
<accession>A0A183UYK4</accession>
<feature type="compositionally biased region" description="Low complexity" evidence="1">
    <location>
        <begin position="35"/>
        <end position="46"/>
    </location>
</feature>
<evidence type="ECO:0000313" key="4">
    <source>
        <dbReference type="WBParaSite" id="TCNE_0001357401-mRNA-1"/>
    </source>
</evidence>
<feature type="compositionally biased region" description="Basic residues" evidence="1">
    <location>
        <begin position="192"/>
        <end position="201"/>
    </location>
</feature>
<gene>
    <name evidence="2" type="ORF">TCNE_LOCUS13574</name>
</gene>
<feature type="region of interest" description="Disordered" evidence="1">
    <location>
        <begin position="365"/>
        <end position="403"/>
    </location>
</feature>
<name>A0A183UYK4_TOXCA</name>
<dbReference type="EMBL" id="UYWY01021790">
    <property type="protein sequence ID" value="VDM44895.1"/>
    <property type="molecule type" value="Genomic_DNA"/>
</dbReference>
<evidence type="ECO:0000313" key="2">
    <source>
        <dbReference type="EMBL" id="VDM44895.1"/>
    </source>
</evidence>
<reference evidence="2 3" key="2">
    <citation type="submission" date="2018-11" db="EMBL/GenBank/DDBJ databases">
        <authorList>
            <consortium name="Pathogen Informatics"/>
        </authorList>
    </citation>
    <scope>NUCLEOTIDE SEQUENCE [LARGE SCALE GENOMIC DNA]</scope>
</reference>
<feature type="region of interest" description="Disordered" evidence="1">
    <location>
        <begin position="174"/>
        <end position="201"/>
    </location>
</feature>
<feature type="compositionally biased region" description="Low complexity" evidence="1">
    <location>
        <begin position="174"/>
        <end position="184"/>
    </location>
</feature>
<dbReference type="AlphaFoldDB" id="A0A183UYK4"/>
<keyword evidence="3" id="KW-1185">Reference proteome</keyword>
<proteinExistence type="predicted"/>
<protein>
    <submittedName>
        <fullName evidence="4">SRCR domain-containing protein</fullName>
    </submittedName>
</protein>
<organism evidence="3 4">
    <name type="scientific">Toxocara canis</name>
    <name type="common">Canine roundworm</name>
    <dbReference type="NCBI Taxonomy" id="6265"/>
    <lineage>
        <taxon>Eukaryota</taxon>
        <taxon>Metazoa</taxon>
        <taxon>Ecdysozoa</taxon>
        <taxon>Nematoda</taxon>
        <taxon>Chromadorea</taxon>
        <taxon>Rhabditida</taxon>
        <taxon>Spirurina</taxon>
        <taxon>Ascaridomorpha</taxon>
        <taxon>Ascaridoidea</taxon>
        <taxon>Toxocaridae</taxon>
        <taxon>Toxocara</taxon>
    </lineage>
</organism>